<feature type="compositionally biased region" description="Pro residues" evidence="1">
    <location>
        <begin position="1096"/>
        <end position="1105"/>
    </location>
</feature>
<gene>
    <name evidence="3" type="primary">LOC115756782</name>
</gene>
<feature type="region of interest" description="Disordered" evidence="1">
    <location>
        <begin position="1025"/>
        <end position="1105"/>
    </location>
</feature>
<feature type="compositionally biased region" description="Basic residues" evidence="1">
    <location>
        <begin position="976"/>
        <end position="987"/>
    </location>
</feature>
<dbReference type="GeneID" id="115756782"/>
<dbReference type="Proteomes" id="UP000827889">
    <property type="component" value="Chromosome 6"/>
</dbReference>
<feature type="region of interest" description="Disordered" evidence="1">
    <location>
        <begin position="964"/>
        <end position="997"/>
    </location>
</feature>
<keyword evidence="2" id="KW-1185">Reference proteome</keyword>
<evidence type="ECO:0000313" key="2">
    <source>
        <dbReference type="Proteomes" id="UP000827889"/>
    </source>
</evidence>
<protein>
    <submittedName>
        <fullName evidence="3">Uncharacterized protein LOC115756782 isoform X1</fullName>
    </submittedName>
</protein>
<dbReference type="PANTHER" id="PTHR33167:SF4">
    <property type="entry name" value="TRANSCRIPTION FACTOR, PUTATIVE (DUF863)-RELATED"/>
    <property type="match status" value="1"/>
</dbReference>
<sequence>MVGDRAFVGDFPRRELIGGCRSQAVLEMISEITLNQLPGVTAEVQYNNHPAVYYPMRDLNEDYYICNWPIYHPDKALSSKQCYNGFWSRPAADEVPESDKDVVKQTIIEHEAVFKNQVHELHRLYRVQRGLKDEIKRKGLHIGQIAADTESSPLPFQLTSEDAQKWHFSSFPGASSCCGWPSISDTKGIPLNSPEGNSTQGSPFVHQHGGSSKLKEVFECRPTKVRRKMFDLQLPADQYIDDEELKQIENENGSLSCDIRCQGSRSVAGSSVSLSHGGSAGINTDSARSDLYINSRNVADLNEPIQIEDMNASASFVHADHSISEREIRSQELFMKAKPKILGFLDQKAPNSICQSSSGSSNAHVNNKNDGGLSFHVLKQGQDKVELQPVSQSLQWEKFCPSSQPVQSSFKKSCNSPVYFLTDHAVMEHSRERTKCGLVISESSKNFESTFASDSPNRHKITSLSDSRNLRHSGSSSDNLSNSLSQKSMLVEGLPSLDLYRTPRKDSQPAAQSHGSFCSRWHDSNASLSPGYQNLPSRNGFHYELPSRSEKASVCIPVISHDSYNHASRYVASEHLHTRKHTTSNYAIVDSDRETKRNSVLSSGSINKSTSPQGVAIKIGESTEQETLLVPHWLRVMPAREREKNSGIDLNHTEMSFVQSSSSHLSSKVEAGNSPSQIFSQRVESFSPLCKVESKRMEIGEGPDRKIFGFPIFANPPTSNNAFSPLAFPSISITQESKCEVTDRKKEVRMFDINLPCDTSSEWSEVAAEETLDLEKESHTKNAYLKHQFDLNSCVLDDETSMTPSVPSVVGKVIVEIDLEAPPVLETEEDSFQGEEIPGKQLETSIPFTQQGTEQSLENLGRMAAEAIVAISTVGFSNCLDSTARDLPEESSLYCLNWFAGIVASFEDHNSWTRSEAAPRDCEEQNVAESTSESIDYFESMTLRQVEMGEDEYLPKPLIPETLRAEDVAVTPASNRPRRGQPRRGRQRRDFQRDILPGLTSLSRHEVTEDLQTFGGLMRAMGYSWHTGSTRRNSSRNVSSRGRQQLASGSPTAALEATCGPMMPQKNNVEVGLEDRTPTVWGNTPRRPRRQRCPAGNPPLHVPPT</sequence>
<evidence type="ECO:0000313" key="3">
    <source>
        <dbReference type="RefSeq" id="XP_048135997.1"/>
    </source>
</evidence>
<organism evidence="2 3">
    <name type="scientific">Rhodamnia argentea</name>
    <dbReference type="NCBI Taxonomy" id="178133"/>
    <lineage>
        <taxon>Eukaryota</taxon>
        <taxon>Viridiplantae</taxon>
        <taxon>Streptophyta</taxon>
        <taxon>Embryophyta</taxon>
        <taxon>Tracheophyta</taxon>
        <taxon>Spermatophyta</taxon>
        <taxon>Magnoliopsida</taxon>
        <taxon>eudicotyledons</taxon>
        <taxon>Gunneridae</taxon>
        <taxon>Pentapetalae</taxon>
        <taxon>rosids</taxon>
        <taxon>malvids</taxon>
        <taxon>Myrtales</taxon>
        <taxon>Myrtaceae</taxon>
        <taxon>Myrtoideae</taxon>
        <taxon>Myrteae</taxon>
        <taxon>Australasian group</taxon>
        <taxon>Rhodamnia</taxon>
    </lineage>
</organism>
<dbReference type="Pfam" id="PF05904">
    <property type="entry name" value="DUF863"/>
    <property type="match status" value="1"/>
</dbReference>
<feature type="region of interest" description="Disordered" evidence="1">
    <location>
        <begin position="449"/>
        <end position="485"/>
    </location>
</feature>
<proteinExistence type="predicted"/>
<feature type="compositionally biased region" description="Low complexity" evidence="1">
    <location>
        <begin position="473"/>
        <end position="485"/>
    </location>
</feature>
<dbReference type="RefSeq" id="XP_048135997.1">
    <property type="nucleotide sequence ID" value="XM_048280040.1"/>
</dbReference>
<accession>A0ABM3HHC4</accession>
<evidence type="ECO:0000256" key="1">
    <source>
        <dbReference type="SAM" id="MobiDB-lite"/>
    </source>
</evidence>
<name>A0ABM3HHC4_9MYRT</name>
<dbReference type="InterPro" id="IPR008581">
    <property type="entry name" value="DUF863_pln"/>
</dbReference>
<reference evidence="3" key="1">
    <citation type="submission" date="2025-08" db="UniProtKB">
        <authorList>
            <consortium name="RefSeq"/>
        </authorList>
    </citation>
    <scope>IDENTIFICATION</scope>
    <source>
        <tissue evidence="3">Leaf</tissue>
    </source>
</reference>
<feature type="compositionally biased region" description="Low complexity" evidence="1">
    <location>
        <begin position="1027"/>
        <end position="1043"/>
    </location>
</feature>
<dbReference type="PANTHER" id="PTHR33167">
    <property type="entry name" value="TRANSCRIPTION FACTOR, PUTATIVE (DUF863)-RELATED"/>
    <property type="match status" value="1"/>
</dbReference>